<dbReference type="InterPro" id="IPR052155">
    <property type="entry name" value="Biofilm_reg_signaling"/>
</dbReference>
<dbReference type="InterPro" id="IPR035965">
    <property type="entry name" value="PAS-like_dom_sf"/>
</dbReference>
<dbReference type="SMART" id="SM00086">
    <property type="entry name" value="PAC"/>
    <property type="match status" value="1"/>
</dbReference>
<dbReference type="CDD" id="cd01949">
    <property type="entry name" value="GGDEF"/>
    <property type="match status" value="1"/>
</dbReference>
<dbReference type="EMBL" id="FNKO01000002">
    <property type="protein sequence ID" value="SDR03958.1"/>
    <property type="molecule type" value="Genomic_DNA"/>
</dbReference>
<accession>A0A1H1FT97</accession>
<dbReference type="PROSITE" id="PS50112">
    <property type="entry name" value="PAS"/>
    <property type="match status" value="1"/>
</dbReference>
<feature type="domain" description="PAS" evidence="1">
    <location>
        <begin position="160"/>
        <end position="230"/>
    </location>
</feature>
<reference evidence="6" key="1">
    <citation type="submission" date="2016-10" db="EMBL/GenBank/DDBJ databases">
        <authorList>
            <person name="Varghese N."/>
            <person name="Submissions S."/>
        </authorList>
    </citation>
    <scope>NUCLEOTIDE SEQUENCE [LARGE SCALE GENOMIC DNA]</scope>
    <source>
        <strain evidence="6">DSM 45459</strain>
    </source>
</reference>
<dbReference type="InterPro" id="IPR035919">
    <property type="entry name" value="EAL_sf"/>
</dbReference>
<dbReference type="Pfam" id="PF00990">
    <property type="entry name" value="GGDEF"/>
    <property type="match status" value="1"/>
</dbReference>
<dbReference type="Gene3D" id="3.30.450.20">
    <property type="entry name" value="PAS domain"/>
    <property type="match status" value="1"/>
</dbReference>
<evidence type="ECO:0000259" key="4">
    <source>
        <dbReference type="PROSITE" id="PS50887"/>
    </source>
</evidence>
<protein>
    <submittedName>
        <fullName evidence="5">PAS domain S-box-containing protein/diguanylate cyclase (GGDEF) domain-containing protein</fullName>
    </submittedName>
</protein>
<dbReference type="InterPro" id="IPR043128">
    <property type="entry name" value="Rev_trsase/Diguanyl_cyclase"/>
</dbReference>
<dbReference type="Gene3D" id="3.30.70.270">
    <property type="match status" value="1"/>
</dbReference>
<sequence>MTGWTAPVSSAQDVTDVDGERRREFAAAWTRALVGTSYVPMTGAEVEEQLEAYTARLAEALLGRPQNTEGAREVGSDLVSAHFTGAESLARTVECVGERMLPLFGLPESPELRSRVSAVQAAISAGFMHAARKRTLDEQEAIRQAVLDARDSVEQALRTSEARFRAIFSEAALGIGVADTEGRILEANDSLRRILGRTSEEMNGLMVHDLMEPEDSDSIWRTHEELIRGEREQYRVEKQFSRPDGSKSWTELIVSLVRGDDGLPLYQVALMEDVTDRKRLQDRLRHQALHDPLTGLPNRALFLERINEALREKSGPDEEPRRVALCYLDLDGFKVINDSLGHHVGDDLLVTVAQRLAATVNGEDRMVARMGGDEFVILIEGSRGTQQAIDVADRVLETLSPTIRVGNQELSVSASIGILERPVTGQTASELMRDADVTLYWAKAEGKNQWALFDTERNASEVAQFRLSATMPAALERNEFYVEYQPLVGLGQYRVSGVEALVRWWHPELGRLGPDKFIGLAEETGMIVPLGRWVLREACKQAKAWQDEFGRDAPFMSVNLAVRQSRDPNIVSDVAGILEETGLDPAMLQLELTESAIMSTADEPLEKLRALARMGVRIAIDDFGTGYSNLAYLKHLPVHELKIAGSFMEGLADGGNIDPVDARIVGTLVDLSHTLGLTVTAEGVETRTQAERMSEIGCETGQGWFFAKPDAPGEVRGLLASPEENARWL</sequence>
<dbReference type="SUPFAM" id="SSF55073">
    <property type="entry name" value="Nucleotide cyclase"/>
    <property type="match status" value="1"/>
</dbReference>
<dbReference type="SUPFAM" id="SSF141868">
    <property type="entry name" value="EAL domain-like"/>
    <property type="match status" value="1"/>
</dbReference>
<dbReference type="Pfam" id="PF13426">
    <property type="entry name" value="PAS_9"/>
    <property type="match status" value="1"/>
</dbReference>
<evidence type="ECO:0000313" key="5">
    <source>
        <dbReference type="EMBL" id="SDR03958.1"/>
    </source>
</evidence>
<keyword evidence="6" id="KW-1185">Reference proteome</keyword>
<dbReference type="SMART" id="SM00052">
    <property type="entry name" value="EAL"/>
    <property type="match status" value="1"/>
</dbReference>
<dbReference type="CDD" id="cd01948">
    <property type="entry name" value="EAL"/>
    <property type="match status" value="1"/>
</dbReference>
<dbReference type="NCBIfam" id="TIGR00229">
    <property type="entry name" value="sensory_box"/>
    <property type="match status" value="1"/>
</dbReference>
<name>A0A1H1FT97_9ACTN</name>
<evidence type="ECO:0000259" key="1">
    <source>
        <dbReference type="PROSITE" id="PS50112"/>
    </source>
</evidence>
<dbReference type="SUPFAM" id="SSF55785">
    <property type="entry name" value="PYP-like sensor domain (PAS domain)"/>
    <property type="match status" value="1"/>
</dbReference>
<dbReference type="PROSITE" id="PS50887">
    <property type="entry name" value="GGDEF"/>
    <property type="match status" value="1"/>
</dbReference>
<organism evidence="5 6">
    <name type="scientific">Actinopolyspora saharensis</name>
    <dbReference type="NCBI Taxonomy" id="995062"/>
    <lineage>
        <taxon>Bacteria</taxon>
        <taxon>Bacillati</taxon>
        <taxon>Actinomycetota</taxon>
        <taxon>Actinomycetes</taxon>
        <taxon>Actinopolysporales</taxon>
        <taxon>Actinopolysporaceae</taxon>
        <taxon>Actinopolyspora</taxon>
    </lineage>
</organism>
<dbReference type="SMART" id="SM00091">
    <property type="entry name" value="PAS"/>
    <property type="match status" value="1"/>
</dbReference>
<evidence type="ECO:0000259" key="3">
    <source>
        <dbReference type="PROSITE" id="PS50883"/>
    </source>
</evidence>
<evidence type="ECO:0000313" key="6">
    <source>
        <dbReference type="Proteomes" id="UP000199301"/>
    </source>
</evidence>
<feature type="domain" description="EAL" evidence="3">
    <location>
        <begin position="464"/>
        <end position="723"/>
    </location>
</feature>
<dbReference type="Proteomes" id="UP000199301">
    <property type="component" value="Unassembled WGS sequence"/>
</dbReference>
<dbReference type="InterPro" id="IPR000700">
    <property type="entry name" value="PAS-assoc_C"/>
</dbReference>
<feature type="domain" description="GGDEF" evidence="4">
    <location>
        <begin position="321"/>
        <end position="455"/>
    </location>
</feature>
<dbReference type="InterPro" id="IPR001633">
    <property type="entry name" value="EAL_dom"/>
</dbReference>
<dbReference type="InterPro" id="IPR029787">
    <property type="entry name" value="Nucleotide_cyclase"/>
</dbReference>
<dbReference type="STRING" id="995062.SAMN04489718_3213"/>
<dbReference type="PANTHER" id="PTHR44757">
    <property type="entry name" value="DIGUANYLATE CYCLASE DGCP"/>
    <property type="match status" value="1"/>
</dbReference>
<dbReference type="Gene3D" id="3.20.20.450">
    <property type="entry name" value="EAL domain"/>
    <property type="match status" value="1"/>
</dbReference>
<dbReference type="AlphaFoldDB" id="A0A1H1FT97"/>
<dbReference type="SMART" id="SM00267">
    <property type="entry name" value="GGDEF"/>
    <property type="match status" value="1"/>
</dbReference>
<feature type="domain" description="PAC" evidence="2">
    <location>
        <begin position="234"/>
        <end position="286"/>
    </location>
</feature>
<gene>
    <name evidence="5" type="ORF">SAMN04489718_3213</name>
</gene>
<dbReference type="PANTHER" id="PTHR44757:SF2">
    <property type="entry name" value="BIOFILM ARCHITECTURE MAINTENANCE PROTEIN MBAA"/>
    <property type="match status" value="1"/>
</dbReference>
<dbReference type="Pfam" id="PF00563">
    <property type="entry name" value="EAL"/>
    <property type="match status" value="1"/>
</dbReference>
<evidence type="ECO:0000259" key="2">
    <source>
        <dbReference type="PROSITE" id="PS50113"/>
    </source>
</evidence>
<dbReference type="CDD" id="cd00130">
    <property type="entry name" value="PAS"/>
    <property type="match status" value="1"/>
</dbReference>
<dbReference type="InterPro" id="IPR001610">
    <property type="entry name" value="PAC"/>
</dbReference>
<proteinExistence type="predicted"/>
<dbReference type="InterPro" id="IPR000014">
    <property type="entry name" value="PAS"/>
</dbReference>
<dbReference type="PROSITE" id="PS50113">
    <property type="entry name" value="PAC"/>
    <property type="match status" value="1"/>
</dbReference>
<dbReference type="InterPro" id="IPR000160">
    <property type="entry name" value="GGDEF_dom"/>
</dbReference>
<dbReference type="PROSITE" id="PS50883">
    <property type="entry name" value="EAL"/>
    <property type="match status" value="1"/>
</dbReference>
<dbReference type="NCBIfam" id="TIGR00254">
    <property type="entry name" value="GGDEF"/>
    <property type="match status" value="1"/>
</dbReference>
<dbReference type="RefSeq" id="WP_175455123.1">
    <property type="nucleotide sequence ID" value="NZ_FNKO01000002.1"/>
</dbReference>